<evidence type="ECO:0000313" key="1">
    <source>
        <dbReference type="EMBL" id="KAK0628179.1"/>
    </source>
</evidence>
<evidence type="ECO:0000313" key="2">
    <source>
        <dbReference type="Proteomes" id="UP001174934"/>
    </source>
</evidence>
<gene>
    <name evidence="1" type="ORF">B0T17DRAFT_596824</name>
</gene>
<dbReference type="EMBL" id="JAULSR010000002">
    <property type="protein sequence ID" value="KAK0628179.1"/>
    <property type="molecule type" value="Genomic_DNA"/>
</dbReference>
<reference evidence="1" key="1">
    <citation type="submission" date="2023-06" db="EMBL/GenBank/DDBJ databases">
        <title>Genome-scale phylogeny and comparative genomics of the fungal order Sordariales.</title>
        <authorList>
            <consortium name="Lawrence Berkeley National Laboratory"/>
            <person name="Hensen N."/>
            <person name="Bonometti L."/>
            <person name="Westerberg I."/>
            <person name="Brannstrom I.O."/>
            <person name="Guillou S."/>
            <person name="Cros-Aarteil S."/>
            <person name="Calhoun S."/>
            <person name="Haridas S."/>
            <person name="Kuo A."/>
            <person name="Mondo S."/>
            <person name="Pangilinan J."/>
            <person name="Riley R."/>
            <person name="LaButti K."/>
            <person name="Andreopoulos B."/>
            <person name="Lipzen A."/>
            <person name="Chen C."/>
            <person name="Yanf M."/>
            <person name="Daum C."/>
            <person name="Ng V."/>
            <person name="Clum A."/>
            <person name="Steindorff A."/>
            <person name="Ohm R."/>
            <person name="Martin F."/>
            <person name="Silar P."/>
            <person name="Natvig D."/>
            <person name="Lalanne C."/>
            <person name="Gautier V."/>
            <person name="Ament-velasquez S.L."/>
            <person name="Kruys A."/>
            <person name="Hutchinson M.I."/>
            <person name="Powell A.J."/>
            <person name="Barry K."/>
            <person name="Miller A.N."/>
            <person name="Grigoriev I.V."/>
            <person name="Debuchy R."/>
            <person name="Gladieux P."/>
            <person name="Thoren M.H."/>
            <person name="Johannesson H."/>
        </authorList>
    </citation>
    <scope>NUCLEOTIDE SEQUENCE</scope>
    <source>
        <strain evidence="1">SMH3391-2</strain>
    </source>
</reference>
<name>A0AA39X6G0_9PEZI</name>
<sequence length="129" mass="13689">MVTWAWKRSGSNSRHKPSLLVSTITYCQSEALHETGPLRLSCNPDSAQATKHGGENILGGDHSPTMKARLLSTGCYSLCNQSNLAPFPEGRGPLPLATRIISPGASELLKLPSSGDWELGPQSEATSSS</sequence>
<proteinExistence type="predicted"/>
<accession>A0AA39X6G0</accession>
<keyword evidence="2" id="KW-1185">Reference proteome</keyword>
<comment type="caution">
    <text evidence="1">The sequence shown here is derived from an EMBL/GenBank/DDBJ whole genome shotgun (WGS) entry which is preliminary data.</text>
</comment>
<dbReference type="Proteomes" id="UP001174934">
    <property type="component" value="Unassembled WGS sequence"/>
</dbReference>
<protein>
    <submittedName>
        <fullName evidence="1">Uncharacterized protein</fullName>
    </submittedName>
</protein>
<dbReference type="AlphaFoldDB" id="A0AA39X6G0"/>
<organism evidence="1 2">
    <name type="scientific">Bombardia bombarda</name>
    <dbReference type="NCBI Taxonomy" id="252184"/>
    <lineage>
        <taxon>Eukaryota</taxon>
        <taxon>Fungi</taxon>
        <taxon>Dikarya</taxon>
        <taxon>Ascomycota</taxon>
        <taxon>Pezizomycotina</taxon>
        <taxon>Sordariomycetes</taxon>
        <taxon>Sordariomycetidae</taxon>
        <taxon>Sordariales</taxon>
        <taxon>Lasiosphaeriaceae</taxon>
        <taxon>Bombardia</taxon>
    </lineage>
</organism>